<keyword evidence="4" id="KW-0564">Palmitate</keyword>
<dbReference type="EMBL" id="DVIQ01000046">
    <property type="protein sequence ID" value="HIS31601.1"/>
    <property type="molecule type" value="Genomic_DNA"/>
</dbReference>
<proteinExistence type="predicted"/>
<dbReference type="InterPro" id="IPR050490">
    <property type="entry name" value="Bact_solute-bd_prot1"/>
</dbReference>
<keyword evidence="5" id="KW-0449">Lipoprotein</keyword>
<feature type="signal peptide" evidence="6">
    <location>
        <begin position="1"/>
        <end position="28"/>
    </location>
</feature>
<evidence type="ECO:0000313" key="7">
    <source>
        <dbReference type="EMBL" id="HIS31601.1"/>
    </source>
</evidence>
<evidence type="ECO:0000256" key="4">
    <source>
        <dbReference type="ARBA" id="ARBA00023139"/>
    </source>
</evidence>
<keyword evidence="2 6" id="KW-0732">Signal</keyword>
<dbReference type="PANTHER" id="PTHR43649:SF33">
    <property type="entry name" value="POLYGALACTURONAN_RHAMNOGALACTURONAN-BINDING PROTEIN YTCQ"/>
    <property type="match status" value="1"/>
</dbReference>
<reference evidence="7" key="2">
    <citation type="journal article" date="2021" name="PeerJ">
        <title>Extensive microbial diversity within the chicken gut microbiome revealed by metagenomics and culture.</title>
        <authorList>
            <person name="Gilroy R."/>
            <person name="Ravi A."/>
            <person name="Getino M."/>
            <person name="Pursley I."/>
            <person name="Horton D.L."/>
            <person name="Alikhan N.F."/>
            <person name="Baker D."/>
            <person name="Gharbi K."/>
            <person name="Hall N."/>
            <person name="Watson M."/>
            <person name="Adriaenssens E.M."/>
            <person name="Foster-Nyarko E."/>
            <person name="Jarju S."/>
            <person name="Secka A."/>
            <person name="Antonio M."/>
            <person name="Oren A."/>
            <person name="Chaudhuri R.R."/>
            <person name="La Ragione R."/>
            <person name="Hildebrand F."/>
            <person name="Pallen M.J."/>
        </authorList>
    </citation>
    <scope>NUCLEOTIDE SEQUENCE</scope>
    <source>
        <strain evidence="7">CHK190-19873</strain>
    </source>
</reference>
<name>A0A9D1ETQ1_9FIRM</name>
<accession>A0A9D1ETQ1</accession>
<reference evidence="7" key="1">
    <citation type="submission" date="2020-10" db="EMBL/GenBank/DDBJ databases">
        <authorList>
            <person name="Gilroy R."/>
        </authorList>
    </citation>
    <scope>NUCLEOTIDE SEQUENCE</scope>
    <source>
        <strain evidence="7">CHK190-19873</strain>
    </source>
</reference>
<evidence type="ECO:0000256" key="6">
    <source>
        <dbReference type="SAM" id="SignalP"/>
    </source>
</evidence>
<dbReference type="SUPFAM" id="SSF53850">
    <property type="entry name" value="Periplasmic binding protein-like II"/>
    <property type="match status" value="1"/>
</dbReference>
<evidence type="ECO:0000256" key="1">
    <source>
        <dbReference type="ARBA" id="ARBA00022475"/>
    </source>
</evidence>
<dbReference type="InterPro" id="IPR006059">
    <property type="entry name" value="SBP"/>
</dbReference>
<comment type="caution">
    <text evidence="7">The sequence shown here is derived from an EMBL/GenBank/DDBJ whole genome shotgun (WGS) entry which is preliminary data.</text>
</comment>
<organism evidence="7 8">
    <name type="scientific">Candidatus Limivivens intestinipullorum</name>
    <dbReference type="NCBI Taxonomy" id="2840858"/>
    <lineage>
        <taxon>Bacteria</taxon>
        <taxon>Bacillati</taxon>
        <taxon>Bacillota</taxon>
        <taxon>Clostridia</taxon>
        <taxon>Lachnospirales</taxon>
        <taxon>Lachnospiraceae</taxon>
        <taxon>Lachnospiraceae incertae sedis</taxon>
        <taxon>Candidatus Limivivens</taxon>
    </lineage>
</organism>
<dbReference type="PANTHER" id="PTHR43649">
    <property type="entry name" value="ARABINOSE-BINDING PROTEIN-RELATED"/>
    <property type="match status" value="1"/>
</dbReference>
<dbReference type="Proteomes" id="UP000823935">
    <property type="component" value="Unassembled WGS sequence"/>
</dbReference>
<keyword evidence="1" id="KW-1003">Cell membrane</keyword>
<evidence type="ECO:0000256" key="5">
    <source>
        <dbReference type="ARBA" id="ARBA00023288"/>
    </source>
</evidence>
<sequence length="439" mass="48444">MKKKQFAAWMTAAALVTGTWAGTMGVYAEEGEPYYEDTVTLSLLVDQNWLDQYGEALTALSDAALEKYNIQIELENKTNGSDGDNLVKTRLAAGEMTDLLIFNSGAQLTSLNPAEYFVDLTEYDFMDRVQDIFKEAVTIDGKVYGTPVSSSNVGGIIYNKEVYEELGLSIPKTWDQFLENMAACEEAGYVGILGTCADAWSAQYTLLADYYNVAAQEPDFAKNFEAGTAKFATTPAALRSWEKLGDLSGHMNSDYMAATVTDGFDLLLEENAPVHWPMTSQFFANMESLSSHEDADKFGIFPVPGDDENDNGFTVWMPNGLYINKESENTEAALTFMEFWVSDEGMEIFMENAMADGPYLIDGAELPEDSYQGVLDLQTYFDEGKTCLALEFLTALKGASCDQICVECISGAMTPEEAAQVYDEDCQKMAQQLGLEGWE</sequence>
<keyword evidence="3" id="KW-0472">Membrane</keyword>
<gene>
    <name evidence="7" type="ORF">IAB44_08675</name>
</gene>
<evidence type="ECO:0000256" key="2">
    <source>
        <dbReference type="ARBA" id="ARBA00022729"/>
    </source>
</evidence>
<evidence type="ECO:0000256" key="3">
    <source>
        <dbReference type="ARBA" id="ARBA00023136"/>
    </source>
</evidence>
<dbReference type="AlphaFoldDB" id="A0A9D1ETQ1"/>
<feature type="chain" id="PRO_5038932346" evidence="6">
    <location>
        <begin position="29"/>
        <end position="439"/>
    </location>
</feature>
<dbReference type="Pfam" id="PF13416">
    <property type="entry name" value="SBP_bac_8"/>
    <property type="match status" value="1"/>
</dbReference>
<dbReference type="Gene3D" id="3.40.190.10">
    <property type="entry name" value="Periplasmic binding protein-like II"/>
    <property type="match status" value="2"/>
</dbReference>
<evidence type="ECO:0000313" key="8">
    <source>
        <dbReference type="Proteomes" id="UP000823935"/>
    </source>
</evidence>
<protein>
    <submittedName>
        <fullName evidence="7">Extracellular solute-binding protein</fullName>
    </submittedName>
</protein>